<feature type="domain" description="Methyltransferase" evidence="1">
    <location>
        <begin position="52"/>
        <end position="143"/>
    </location>
</feature>
<keyword evidence="3" id="KW-1185">Reference proteome</keyword>
<dbReference type="KEGG" id="mhu:Mhun_1585"/>
<dbReference type="STRING" id="323259.Mhun_1585"/>
<dbReference type="InterPro" id="IPR029063">
    <property type="entry name" value="SAM-dependent_MTases_sf"/>
</dbReference>
<dbReference type="EnsemblBacteria" id="ABD41316">
    <property type="protein sequence ID" value="ABD41316"/>
    <property type="gene ID" value="Mhun_1585"/>
</dbReference>
<dbReference type="CDD" id="cd02440">
    <property type="entry name" value="AdoMet_MTases"/>
    <property type="match status" value="1"/>
</dbReference>
<evidence type="ECO:0000313" key="3">
    <source>
        <dbReference type="Proteomes" id="UP000001941"/>
    </source>
</evidence>
<dbReference type="HOGENOM" id="CLU_073559_0_0_2"/>
<organism evidence="2 3">
    <name type="scientific">Methanospirillum hungatei JF-1 (strain ATCC 27890 / DSM 864 / NBRC 100397 / JF-1)</name>
    <dbReference type="NCBI Taxonomy" id="323259"/>
    <lineage>
        <taxon>Archaea</taxon>
        <taxon>Methanobacteriati</taxon>
        <taxon>Methanobacteriota</taxon>
        <taxon>Stenosarchaea group</taxon>
        <taxon>Methanomicrobia</taxon>
        <taxon>Methanomicrobiales</taxon>
        <taxon>Methanospirillaceae</taxon>
        <taxon>Methanospirillum</taxon>
    </lineage>
</organism>
<evidence type="ECO:0000259" key="1">
    <source>
        <dbReference type="Pfam" id="PF13649"/>
    </source>
</evidence>
<dbReference type="eggNOG" id="arCOG01637">
    <property type="taxonomic scope" value="Archaea"/>
</dbReference>
<sequence>MENFSDLMENEEAFRFFLELYADLPRQGPGDDRITRHTFGLLTSLPPRPVTIDMGCGSGAQTLELARAGCQITAVDLHQIFLDHLIQRMKKINPEPLITPVCTGMESYSPPTPVDLIWSEGAVYNIGFENGLSLWKNHLKNGGFLVVSEMTWLIQNPPAPVKEFWDREYPSMQTVLDNQKCIEKVGYRWIGSFLLPESAWDAFYAPQKENIARIRMDGSLSPVQEEVLAIIEDEIRIFEEYRGTYGYVFYLMQRVA</sequence>
<dbReference type="RefSeq" id="WP_011448581.1">
    <property type="nucleotide sequence ID" value="NC_007796.1"/>
</dbReference>
<evidence type="ECO:0000313" key="2">
    <source>
        <dbReference type="EMBL" id="ABD41316.1"/>
    </source>
</evidence>
<gene>
    <name evidence="2" type="ordered locus">Mhun_1585</name>
</gene>
<reference evidence="3" key="1">
    <citation type="journal article" date="2016" name="Stand. Genomic Sci.">
        <title>Complete genome sequence of Methanospirillum hungatei type strain JF1.</title>
        <authorList>
            <person name="Gunsalus R.P."/>
            <person name="Cook L.E."/>
            <person name="Crable B."/>
            <person name="Rohlin L."/>
            <person name="McDonald E."/>
            <person name="Mouttaki H."/>
            <person name="Sieber J.R."/>
            <person name="Poweleit N."/>
            <person name="Zhou H."/>
            <person name="Lapidus A.L."/>
            <person name="Daligault H.E."/>
            <person name="Land M."/>
            <person name="Gilna P."/>
            <person name="Ivanova N."/>
            <person name="Kyrpides N."/>
            <person name="Culley D.E."/>
            <person name="McInerney M.J."/>
        </authorList>
    </citation>
    <scope>NUCLEOTIDE SEQUENCE [LARGE SCALE GENOMIC DNA]</scope>
    <source>
        <strain evidence="3">ATCC 27890 / DSM 864 / NBRC 100397 / JF-1</strain>
    </source>
</reference>
<dbReference type="Gene3D" id="3.40.50.150">
    <property type="entry name" value="Vaccinia Virus protein VP39"/>
    <property type="match status" value="1"/>
</dbReference>
<dbReference type="Pfam" id="PF13649">
    <property type="entry name" value="Methyltransf_25"/>
    <property type="match status" value="1"/>
</dbReference>
<dbReference type="Proteomes" id="UP000001941">
    <property type="component" value="Chromosome"/>
</dbReference>
<name>Q2FL25_METHJ</name>
<protein>
    <recommendedName>
        <fullName evidence="1">Methyltransferase domain-containing protein</fullName>
    </recommendedName>
</protein>
<dbReference type="AlphaFoldDB" id="Q2FL25"/>
<dbReference type="InParanoid" id="Q2FL25"/>
<dbReference type="SUPFAM" id="SSF53335">
    <property type="entry name" value="S-adenosyl-L-methionine-dependent methyltransferases"/>
    <property type="match status" value="1"/>
</dbReference>
<dbReference type="GeneID" id="3923841"/>
<dbReference type="InterPro" id="IPR041698">
    <property type="entry name" value="Methyltransf_25"/>
</dbReference>
<proteinExistence type="predicted"/>
<dbReference type="OrthoDB" id="1018at2157"/>
<accession>Q2FL25</accession>
<dbReference type="EMBL" id="CP000254">
    <property type="protein sequence ID" value="ABD41316.1"/>
    <property type="molecule type" value="Genomic_DNA"/>
</dbReference>